<dbReference type="PANTHER" id="PTHR44688">
    <property type="entry name" value="DNA-BINDING TRANSCRIPTIONAL ACTIVATOR DEVR_DOSR"/>
    <property type="match status" value="1"/>
</dbReference>
<evidence type="ECO:0000313" key="6">
    <source>
        <dbReference type="Proteomes" id="UP000199529"/>
    </source>
</evidence>
<evidence type="ECO:0000259" key="4">
    <source>
        <dbReference type="PROSITE" id="PS50043"/>
    </source>
</evidence>
<dbReference type="Gene3D" id="1.10.10.10">
    <property type="entry name" value="Winged helix-like DNA-binding domain superfamily/Winged helix DNA-binding domain"/>
    <property type="match status" value="1"/>
</dbReference>
<keyword evidence="2" id="KW-0238">DNA-binding</keyword>
<sequence>MRIAESVVNGRSNREIAGEMRVTQRTVEFHITNIYRKLGISRRVQLPDALTRLSERDSDPR</sequence>
<gene>
    <name evidence="5" type="ORF">SAMN05216215_101257</name>
</gene>
<name>A0A1H3CJZ3_9PSEU</name>
<keyword evidence="3" id="KW-0804">Transcription</keyword>
<dbReference type="Proteomes" id="UP000199529">
    <property type="component" value="Unassembled WGS sequence"/>
</dbReference>
<dbReference type="InterPro" id="IPR000792">
    <property type="entry name" value="Tscrpt_reg_LuxR_C"/>
</dbReference>
<dbReference type="SUPFAM" id="SSF46894">
    <property type="entry name" value="C-terminal effector domain of the bipartite response regulators"/>
    <property type="match status" value="1"/>
</dbReference>
<dbReference type="GO" id="GO:0003677">
    <property type="term" value="F:DNA binding"/>
    <property type="evidence" value="ECO:0007669"/>
    <property type="project" value="UniProtKB-KW"/>
</dbReference>
<dbReference type="InterPro" id="IPR036388">
    <property type="entry name" value="WH-like_DNA-bd_sf"/>
</dbReference>
<evidence type="ECO:0000256" key="1">
    <source>
        <dbReference type="ARBA" id="ARBA00023015"/>
    </source>
</evidence>
<keyword evidence="1" id="KW-0805">Transcription regulation</keyword>
<dbReference type="PANTHER" id="PTHR44688:SF16">
    <property type="entry name" value="DNA-BINDING TRANSCRIPTIONAL ACTIVATOR DEVR_DOSR"/>
    <property type="match status" value="1"/>
</dbReference>
<dbReference type="GO" id="GO:0006355">
    <property type="term" value="P:regulation of DNA-templated transcription"/>
    <property type="evidence" value="ECO:0007669"/>
    <property type="project" value="InterPro"/>
</dbReference>
<protein>
    <submittedName>
        <fullName evidence="5">Regulatory protein, luxR family</fullName>
    </submittedName>
</protein>
<evidence type="ECO:0000256" key="3">
    <source>
        <dbReference type="ARBA" id="ARBA00023163"/>
    </source>
</evidence>
<organism evidence="5 6">
    <name type="scientific">Saccharopolyspora shandongensis</name>
    <dbReference type="NCBI Taxonomy" id="418495"/>
    <lineage>
        <taxon>Bacteria</taxon>
        <taxon>Bacillati</taxon>
        <taxon>Actinomycetota</taxon>
        <taxon>Actinomycetes</taxon>
        <taxon>Pseudonocardiales</taxon>
        <taxon>Pseudonocardiaceae</taxon>
        <taxon>Saccharopolyspora</taxon>
    </lineage>
</organism>
<evidence type="ECO:0000256" key="2">
    <source>
        <dbReference type="ARBA" id="ARBA00023125"/>
    </source>
</evidence>
<dbReference type="PRINTS" id="PR00038">
    <property type="entry name" value="HTHLUXR"/>
</dbReference>
<dbReference type="OrthoDB" id="8968203at2"/>
<dbReference type="Pfam" id="PF00196">
    <property type="entry name" value="GerE"/>
    <property type="match status" value="1"/>
</dbReference>
<dbReference type="AlphaFoldDB" id="A0A1H3CJZ3"/>
<dbReference type="STRING" id="418495.SAMN05216215_101257"/>
<dbReference type="CDD" id="cd06170">
    <property type="entry name" value="LuxR_C_like"/>
    <property type="match status" value="1"/>
</dbReference>
<feature type="domain" description="HTH luxR-type" evidence="4">
    <location>
        <begin position="1"/>
        <end position="54"/>
    </location>
</feature>
<dbReference type="EMBL" id="FNOK01000012">
    <property type="protein sequence ID" value="SDX54406.1"/>
    <property type="molecule type" value="Genomic_DNA"/>
</dbReference>
<dbReference type="PROSITE" id="PS00622">
    <property type="entry name" value="HTH_LUXR_1"/>
    <property type="match status" value="1"/>
</dbReference>
<keyword evidence="6" id="KW-1185">Reference proteome</keyword>
<accession>A0A1H3CJZ3</accession>
<proteinExistence type="predicted"/>
<dbReference type="PROSITE" id="PS50043">
    <property type="entry name" value="HTH_LUXR_2"/>
    <property type="match status" value="1"/>
</dbReference>
<dbReference type="InterPro" id="IPR016032">
    <property type="entry name" value="Sig_transdc_resp-reg_C-effctor"/>
</dbReference>
<reference evidence="6" key="1">
    <citation type="submission" date="2016-10" db="EMBL/GenBank/DDBJ databases">
        <authorList>
            <person name="Varghese N."/>
            <person name="Submissions S."/>
        </authorList>
    </citation>
    <scope>NUCLEOTIDE SEQUENCE [LARGE SCALE GENOMIC DNA]</scope>
    <source>
        <strain evidence="6">CGMCC 4.3530</strain>
    </source>
</reference>
<dbReference type="SMART" id="SM00421">
    <property type="entry name" value="HTH_LUXR"/>
    <property type="match status" value="1"/>
</dbReference>
<evidence type="ECO:0000313" key="5">
    <source>
        <dbReference type="EMBL" id="SDX54406.1"/>
    </source>
</evidence>